<name>A0AAE1CQX2_9GAST</name>
<evidence type="ECO:0000313" key="1">
    <source>
        <dbReference type="EMBL" id="KAK3729534.1"/>
    </source>
</evidence>
<accession>A0AAE1CQX2</accession>
<proteinExistence type="predicted"/>
<dbReference type="AlphaFoldDB" id="A0AAE1CQX2"/>
<comment type="caution">
    <text evidence="1">The sequence shown here is derived from an EMBL/GenBank/DDBJ whole genome shotgun (WGS) entry which is preliminary data.</text>
</comment>
<protein>
    <submittedName>
        <fullName evidence="1">Uncharacterized protein</fullName>
    </submittedName>
</protein>
<reference evidence="1" key="1">
    <citation type="journal article" date="2023" name="G3 (Bethesda)">
        <title>A reference genome for the long-term kleptoplast-retaining sea slug Elysia crispata morphotype clarki.</title>
        <authorList>
            <person name="Eastman K.E."/>
            <person name="Pendleton A.L."/>
            <person name="Shaikh M.A."/>
            <person name="Suttiyut T."/>
            <person name="Ogas R."/>
            <person name="Tomko P."/>
            <person name="Gavelis G."/>
            <person name="Widhalm J.R."/>
            <person name="Wisecaver J.H."/>
        </authorList>
    </citation>
    <scope>NUCLEOTIDE SEQUENCE</scope>
    <source>
        <strain evidence="1">ECLA1</strain>
    </source>
</reference>
<dbReference type="EMBL" id="JAWDGP010007140">
    <property type="protein sequence ID" value="KAK3729534.1"/>
    <property type="molecule type" value="Genomic_DNA"/>
</dbReference>
<evidence type="ECO:0000313" key="2">
    <source>
        <dbReference type="Proteomes" id="UP001283361"/>
    </source>
</evidence>
<keyword evidence="2" id="KW-1185">Reference proteome</keyword>
<organism evidence="1 2">
    <name type="scientific">Elysia crispata</name>
    <name type="common">lettuce slug</name>
    <dbReference type="NCBI Taxonomy" id="231223"/>
    <lineage>
        <taxon>Eukaryota</taxon>
        <taxon>Metazoa</taxon>
        <taxon>Spiralia</taxon>
        <taxon>Lophotrochozoa</taxon>
        <taxon>Mollusca</taxon>
        <taxon>Gastropoda</taxon>
        <taxon>Heterobranchia</taxon>
        <taxon>Euthyneura</taxon>
        <taxon>Panpulmonata</taxon>
        <taxon>Sacoglossa</taxon>
        <taxon>Placobranchoidea</taxon>
        <taxon>Plakobranchidae</taxon>
        <taxon>Elysia</taxon>
    </lineage>
</organism>
<dbReference type="Proteomes" id="UP001283361">
    <property type="component" value="Unassembled WGS sequence"/>
</dbReference>
<sequence length="105" mass="11285">MFRLDCVVGMAVRLRSGSCDPPHTHTHTSPGECTALTSPALASYCSPGLTGPRVASPSRQHGCDPHQARHGRSRTVCTQSVEQLSHKVVHCTGTSATARIRRRPD</sequence>
<gene>
    <name evidence="1" type="ORF">RRG08_044049</name>
</gene>